<feature type="region of interest" description="Disordered" evidence="8">
    <location>
        <begin position="253"/>
        <end position="292"/>
    </location>
</feature>
<keyword evidence="2" id="KW-0645">Protease</keyword>
<dbReference type="RefSeq" id="WP_356713166.1">
    <property type="nucleotide sequence ID" value="NZ_JBEXIP010000069.1"/>
</dbReference>
<dbReference type="Gene3D" id="3.10.450.490">
    <property type="match status" value="1"/>
</dbReference>
<evidence type="ECO:0000256" key="6">
    <source>
        <dbReference type="ARBA" id="ARBA00022833"/>
    </source>
</evidence>
<evidence type="ECO:0000313" key="14">
    <source>
        <dbReference type="Proteomes" id="UP001550044"/>
    </source>
</evidence>
<evidence type="ECO:0000256" key="2">
    <source>
        <dbReference type="ARBA" id="ARBA00022670"/>
    </source>
</evidence>
<dbReference type="EMBL" id="JBEXIP010000069">
    <property type="protein sequence ID" value="MET8438741.1"/>
    <property type="molecule type" value="Genomic_DNA"/>
</dbReference>
<feature type="compositionally biased region" description="Polar residues" evidence="8">
    <location>
        <begin position="276"/>
        <end position="292"/>
    </location>
</feature>
<keyword evidence="7" id="KW-0482">Metalloprotease</keyword>
<dbReference type="PANTHER" id="PTHR33794:SF1">
    <property type="entry name" value="BACILLOLYSIN"/>
    <property type="match status" value="1"/>
</dbReference>
<evidence type="ECO:0000256" key="4">
    <source>
        <dbReference type="ARBA" id="ARBA00022729"/>
    </source>
</evidence>
<dbReference type="InterPro" id="IPR013856">
    <property type="entry name" value="Peptidase_M4_domain"/>
</dbReference>
<evidence type="ECO:0000256" key="8">
    <source>
        <dbReference type="SAM" id="MobiDB-lite"/>
    </source>
</evidence>
<evidence type="ECO:0000256" key="9">
    <source>
        <dbReference type="SAM" id="SignalP"/>
    </source>
</evidence>
<sequence>MPSHIRQRVVRRRGHAGPVALLAATVLLAVNVTSPAHAAASPVVGSDAAEPATDTPALVDGLADAVDASVPAATAARTHLAGHKDRYHIPSPDRDLVADAVTADADGAETVRLDQKYRGVPVLGAQYVVRMTHKNGKRTVTGTSGSYFTDLDVDTVQETLTAKTAVDDAVQHVRNELARGGYLPSHAKNGTDALSGADRGLTILPTGRGVLARHVTVRGSDPATGAPVVQEVYVDAGTGMALFESGGLPTFAAPGQTAGARPSGTPVKQSKAGRSASASTSEDGSASVTGSGTLLNGSTVPLHLTKDDATGTYLLRDTAHMADTAQHNVIQTWDASSVWYQDVSGQWPNTVVPFTSPIPQVGSDLTDSGAVDAHWAAGKVYEFYRDTFQRNSLDGQGMAINSLVGVTDYGSPFVNAFWDHTKMVYGTGDDEYRSIASDLDVVGHEMTHGAVEHTANLVYSGQSGAMNEALADYFGNVIDVTVNHTPMSDPDAGLIGGDLCRTRTPRECAFRDLNDGATTAHFLGVPLGVSGDNGGVHLNSTIFSGALWDIRESLGGALADRIVYRALTSYITPLDGFDEGRDAVVAAARSLGVKDGRLDVVKGAFDAHGIVPGWEKSLGLDSNVLLGRLGTLPQYVGTGNAPSAGGGWWAVPKSSPDGVDPYAVWVGRIDGKGRPRQVSPDDGRSHMSAVTDGKRVVWVAVGNVPDDPWSHTYDIMSAPVQGGKPKTLFSAPSEVTGVSVDGGTVAWSYRDPASGLLRVYYLKGGATIPQQVPMARDHNQASQPLVKNGRVAYIQDGLFDGTYGVRIEMYDIATGMTTALGVPSQPEWISAPVMTSSDVYWLIDTDYTDQDQTTLRRARLGGPDGALVTDVIPEKSDRATPAYGLTATDSAVTLTVYPAWGQIFDDPNDSLAKLYQFTPDGAPLGRVSCSVGQQSNAAADTGSRVLWMDTTTTDTDLVTRNHPAGTCA</sequence>
<dbReference type="InterPro" id="IPR023612">
    <property type="entry name" value="Peptidase_M4"/>
</dbReference>
<protein>
    <submittedName>
        <fullName evidence="13">M4 family metallopeptidase</fullName>
    </submittedName>
</protein>
<dbReference type="Proteomes" id="UP001550044">
    <property type="component" value="Unassembled WGS sequence"/>
</dbReference>
<accession>A0ABV2ULN3</accession>
<name>A0ABV2ULN3_9ACTN</name>
<feature type="domain" description="FTP" evidence="12">
    <location>
        <begin position="101"/>
        <end position="130"/>
    </location>
</feature>
<feature type="domain" description="Peptidase M4" evidence="10">
    <location>
        <begin position="289"/>
        <end position="451"/>
    </location>
</feature>
<dbReference type="InterPro" id="IPR050728">
    <property type="entry name" value="Zinc_Metalloprotease_M4"/>
</dbReference>
<feature type="chain" id="PRO_5046868826" evidence="9">
    <location>
        <begin position="39"/>
        <end position="968"/>
    </location>
</feature>
<evidence type="ECO:0000256" key="1">
    <source>
        <dbReference type="ARBA" id="ARBA00009388"/>
    </source>
</evidence>
<dbReference type="Gene3D" id="3.10.170.10">
    <property type="match status" value="1"/>
</dbReference>
<organism evidence="13 14">
    <name type="scientific">Streptomyces sp. 900116325</name>
    <dbReference type="NCBI Taxonomy" id="3154295"/>
    <lineage>
        <taxon>Bacteria</taxon>
        <taxon>Bacillati</taxon>
        <taxon>Actinomycetota</taxon>
        <taxon>Actinomycetes</taxon>
        <taxon>Kitasatosporales</taxon>
        <taxon>Streptomycetaceae</taxon>
        <taxon>Streptomyces</taxon>
    </lineage>
</organism>
<dbReference type="Gene3D" id="1.10.390.10">
    <property type="entry name" value="Neutral Protease Domain 2"/>
    <property type="match status" value="1"/>
</dbReference>
<evidence type="ECO:0000256" key="7">
    <source>
        <dbReference type="ARBA" id="ARBA00023049"/>
    </source>
</evidence>
<evidence type="ECO:0000259" key="12">
    <source>
        <dbReference type="Pfam" id="PF07504"/>
    </source>
</evidence>
<dbReference type="Pfam" id="PF07504">
    <property type="entry name" value="FTP"/>
    <property type="match status" value="1"/>
</dbReference>
<dbReference type="Pfam" id="PF01447">
    <property type="entry name" value="Peptidase_M4"/>
    <property type="match status" value="1"/>
</dbReference>
<dbReference type="Pfam" id="PF02868">
    <property type="entry name" value="Peptidase_M4_C"/>
    <property type="match status" value="1"/>
</dbReference>
<comment type="similarity">
    <text evidence="1">Belongs to the peptidase M4 family.</text>
</comment>
<dbReference type="SUPFAM" id="SSF69322">
    <property type="entry name" value="Tricorn protease domain 2"/>
    <property type="match status" value="1"/>
</dbReference>
<feature type="signal peptide" evidence="9">
    <location>
        <begin position="1"/>
        <end position="38"/>
    </location>
</feature>
<comment type="caution">
    <text evidence="13">The sequence shown here is derived from an EMBL/GenBank/DDBJ whole genome shotgun (WGS) entry which is preliminary data.</text>
</comment>
<dbReference type="InterPro" id="IPR011096">
    <property type="entry name" value="FTP_domain"/>
</dbReference>
<gene>
    <name evidence="13" type="ORF">ABZV61_39830</name>
</gene>
<evidence type="ECO:0000259" key="10">
    <source>
        <dbReference type="Pfam" id="PF01447"/>
    </source>
</evidence>
<keyword evidence="14" id="KW-1185">Reference proteome</keyword>
<dbReference type="InterPro" id="IPR027268">
    <property type="entry name" value="Peptidase_M4/M1_CTD_sf"/>
</dbReference>
<keyword evidence="5" id="KW-0378">Hydrolase</keyword>
<dbReference type="PRINTS" id="PR00730">
    <property type="entry name" value="THERMOLYSIN"/>
</dbReference>
<feature type="domain" description="Peptidase M4 C-terminal" evidence="11">
    <location>
        <begin position="455"/>
        <end position="610"/>
    </location>
</feature>
<evidence type="ECO:0000259" key="11">
    <source>
        <dbReference type="Pfam" id="PF02868"/>
    </source>
</evidence>
<dbReference type="InterPro" id="IPR001570">
    <property type="entry name" value="Peptidase_M4_C_domain"/>
</dbReference>
<keyword evidence="3" id="KW-0479">Metal-binding</keyword>
<dbReference type="PANTHER" id="PTHR33794">
    <property type="entry name" value="BACILLOLYSIN"/>
    <property type="match status" value="1"/>
</dbReference>
<evidence type="ECO:0000313" key="13">
    <source>
        <dbReference type="EMBL" id="MET8438741.1"/>
    </source>
</evidence>
<evidence type="ECO:0000256" key="5">
    <source>
        <dbReference type="ARBA" id="ARBA00022801"/>
    </source>
</evidence>
<keyword evidence="4 9" id="KW-0732">Signal</keyword>
<dbReference type="CDD" id="cd09597">
    <property type="entry name" value="M4_TLP"/>
    <property type="match status" value="1"/>
</dbReference>
<dbReference type="SUPFAM" id="SSF55486">
    <property type="entry name" value="Metalloproteases ('zincins'), catalytic domain"/>
    <property type="match status" value="1"/>
</dbReference>
<reference evidence="13 14" key="1">
    <citation type="submission" date="2024-06" db="EMBL/GenBank/DDBJ databases">
        <title>The Natural Products Discovery Center: Release of the First 8490 Sequenced Strains for Exploring Actinobacteria Biosynthetic Diversity.</title>
        <authorList>
            <person name="Kalkreuter E."/>
            <person name="Kautsar S.A."/>
            <person name="Yang D."/>
            <person name="Bader C.D."/>
            <person name="Teijaro C.N."/>
            <person name="Fluegel L."/>
            <person name="Davis C.M."/>
            <person name="Simpson J.R."/>
            <person name="Lauterbach L."/>
            <person name="Steele A.D."/>
            <person name="Gui C."/>
            <person name="Meng S."/>
            <person name="Li G."/>
            <person name="Viehrig K."/>
            <person name="Ye F."/>
            <person name="Su P."/>
            <person name="Kiefer A.F."/>
            <person name="Nichols A."/>
            <person name="Cepeda A.J."/>
            <person name="Yan W."/>
            <person name="Fan B."/>
            <person name="Jiang Y."/>
            <person name="Adhikari A."/>
            <person name="Zheng C.-J."/>
            <person name="Schuster L."/>
            <person name="Cowan T.M."/>
            <person name="Smanski M.J."/>
            <person name="Chevrette M.G."/>
            <person name="De Carvalho L.P.S."/>
            <person name="Shen B."/>
        </authorList>
    </citation>
    <scope>NUCLEOTIDE SEQUENCE [LARGE SCALE GENOMIC DNA]</scope>
    <source>
        <strain evidence="13 14">NPDC005137</strain>
    </source>
</reference>
<evidence type="ECO:0000256" key="3">
    <source>
        <dbReference type="ARBA" id="ARBA00022723"/>
    </source>
</evidence>
<proteinExistence type="inferred from homology"/>
<keyword evidence="6" id="KW-0862">Zinc</keyword>